<dbReference type="EMBL" id="AMBO01000043">
    <property type="protein sequence ID" value="EKD05652.1"/>
    <property type="molecule type" value="Genomic_DNA"/>
</dbReference>
<evidence type="ECO:0000256" key="2">
    <source>
        <dbReference type="ARBA" id="ARBA00023125"/>
    </source>
</evidence>
<dbReference type="eggNOG" id="ENOG502RSBM">
    <property type="taxonomic scope" value="Eukaryota"/>
</dbReference>
<dbReference type="SMART" id="SM00066">
    <property type="entry name" value="GAL4"/>
    <property type="match status" value="1"/>
</dbReference>
<comment type="caution">
    <text evidence="6">The sequence shown here is derived from an EMBL/GenBank/DDBJ whole genome shotgun (WGS) entry which is preliminary data.</text>
</comment>
<dbReference type="PANTHER" id="PTHR47424">
    <property type="entry name" value="REGULATORY PROTEIN GAL4"/>
    <property type="match status" value="1"/>
</dbReference>
<dbReference type="OrthoDB" id="39175at2759"/>
<dbReference type="InterPro" id="IPR036864">
    <property type="entry name" value="Zn2-C6_fun-type_DNA-bd_sf"/>
</dbReference>
<dbReference type="HOGENOM" id="CLU_802122_0_0_1"/>
<dbReference type="InterPro" id="IPR051127">
    <property type="entry name" value="Fungal_SecMet_Regulators"/>
</dbReference>
<dbReference type="GO" id="GO:0008270">
    <property type="term" value="F:zinc ion binding"/>
    <property type="evidence" value="ECO:0007669"/>
    <property type="project" value="InterPro"/>
</dbReference>
<evidence type="ECO:0000313" key="6">
    <source>
        <dbReference type="EMBL" id="EKD05652.1"/>
    </source>
</evidence>
<dbReference type="CDD" id="cd00067">
    <property type="entry name" value="GAL4"/>
    <property type="match status" value="1"/>
</dbReference>
<proteinExistence type="predicted"/>
<feature type="domain" description="Zn(2)-C6 fungal-type" evidence="5">
    <location>
        <begin position="16"/>
        <end position="45"/>
    </location>
</feature>
<evidence type="ECO:0000256" key="1">
    <source>
        <dbReference type="ARBA" id="ARBA00023015"/>
    </source>
</evidence>
<accession>K1W1L6</accession>
<dbReference type="SUPFAM" id="SSF57701">
    <property type="entry name" value="Zn2/Cys6 DNA-binding domain"/>
    <property type="match status" value="1"/>
</dbReference>
<dbReference type="InterPro" id="IPR001138">
    <property type="entry name" value="Zn2Cys6_DnaBD"/>
</dbReference>
<dbReference type="AlphaFoldDB" id="K1W1L6"/>
<dbReference type="STRING" id="1220162.K1W1L6"/>
<sequence>MADSELSTRRHRMTMACQYCRQREIKCCGSAPCANCTRTGHTCGYSPVSDEANRWTRQRKAVAKAAKVTYRATRVAPSYMDVSVSSIPYLAGPGDVPAPRSFSTPGIHASPLLAYSPVPPAPAIPSHAQLEYPWLLGRPVPLTNDLPTAAVHSAMTDEEIYDADEASAYATCTATPVSSTESPASPSDRMPVTPWDKPLLNTLPHNTLPHNTLRHTSNQALFQAPSGLTYTPQPSPFSPSPLSWATYPKSPILCAGQAVQHNHPQQLNQPLLGLGIGHAYAPACYSSPLSNEYLPVFGHWPQHDEHSAYLQTRPRTNVQSSSLDSSRDELLTLDKTILLSQ</sequence>
<dbReference type="PROSITE" id="PS50048">
    <property type="entry name" value="ZN2_CY6_FUNGAL_2"/>
    <property type="match status" value="1"/>
</dbReference>
<dbReference type="PANTHER" id="PTHR47424:SF3">
    <property type="entry name" value="REGULATORY PROTEIN GAL4"/>
    <property type="match status" value="1"/>
</dbReference>
<reference evidence="6 7" key="1">
    <citation type="journal article" date="2012" name="Eukaryot. Cell">
        <title>Genome sequence of the Trichosporon asahii environmental strain CBS 8904.</title>
        <authorList>
            <person name="Yang R.Y."/>
            <person name="Li H.T."/>
            <person name="Zhu H."/>
            <person name="Zhou G.P."/>
            <person name="Wang M."/>
            <person name="Wang L."/>
        </authorList>
    </citation>
    <scope>NUCLEOTIDE SEQUENCE [LARGE SCALE GENOMIC DNA]</scope>
    <source>
        <strain evidence="6 7">CBS 8904</strain>
    </source>
</reference>
<evidence type="ECO:0000256" key="3">
    <source>
        <dbReference type="ARBA" id="ARBA00023163"/>
    </source>
</evidence>
<dbReference type="GO" id="GO:0000981">
    <property type="term" value="F:DNA-binding transcription factor activity, RNA polymerase II-specific"/>
    <property type="evidence" value="ECO:0007669"/>
    <property type="project" value="InterPro"/>
</dbReference>
<evidence type="ECO:0000313" key="7">
    <source>
        <dbReference type="Proteomes" id="UP000006757"/>
    </source>
</evidence>
<dbReference type="Gene3D" id="4.10.240.10">
    <property type="entry name" value="Zn(2)-C6 fungal-type DNA-binding domain"/>
    <property type="match status" value="1"/>
</dbReference>
<organism evidence="6 7">
    <name type="scientific">Trichosporon asahii var. asahii (strain CBS 8904)</name>
    <name type="common">Yeast</name>
    <dbReference type="NCBI Taxonomy" id="1220162"/>
    <lineage>
        <taxon>Eukaryota</taxon>
        <taxon>Fungi</taxon>
        <taxon>Dikarya</taxon>
        <taxon>Basidiomycota</taxon>
        <taxon>Agaricomycotina</taxon>
        <taxon>Tremellomycetes</taxon>
        <taxon>Trichosporonales</taxon>
        <taxon>Trichosporonaceae</taxon>
        <taxon>Trichosporon</taxon>
    </lineage>
</organism>
<evidence type="ECO:0000256" key="4">
    <source>
        <dbReference type="ARBA" id="ARBA00023242"/>
    </source>
</evidence>
<keyword evidence="3" id="KW-0804">Transcription</keyword>
<keyword evidence="7" id="KW-1185">Reference proteome</keyword>
<keyword evidence="1" id="KW-0805">Transcription regulation</keyword>
<dbReference type="InParanoid" id="K1W1L6"/>
<gene>
    <name evidence="6" type="ORF">A1Q2_00044</name>
</gene>
<dbReference type="GO" id="GO:0003677">
    <property type="term" value="F:DNA binding"/>
    <property type="evidence" value="ECO:0007669"/>
    <property type="project" value="UniProtKB-KW"/>
</dbReference>
<keyword evidence="2" id="KW-0238">DNA-binding</keyword>
<dbReference type="Proteomes" id="UP000006757">
    <property type="component" value="Unassembled WGS sequence"/>
</dbReference>
<keyword evidence="4" id="KW-0539">Nucleus</keyword>
<name>K1W1L6_TRIAC</name>
<protein>
    <recommendedName>
        <fullName evidence="5">Zn(2)-C6 fungal-type domain-containing protein</fullName>
    </recommendedName>
</protein>
<evidence type="ECO:0000259" key="5">
    <source>
        <dbReference type="PROSITE" id="PS50048"/>
    </source>
</evidence>
<dbReference type="Pfam" id="PF00172">
    <property type="entry name" value="Zn_clus"/>
    <property type="match status" value="1"/>
</dbReference>